<name>A0A9X2Q1Q0_9BACT</name>
<dbReference type="RefSeq" id="WP_259125821.1">
    <property type="nucleotide sequence ID" value="NZ_JANTZO010000005.1"/>
</dbReference>
<evidence type="ECO:0000313" key="2">
    <source>
        <dbReference type="EMBL" id="MCS3709907.1"/>
    </source>
</evidence>
<feature type="region of interest" description="Disordered" evidence="1">
    <location>
        <begin position="1"/>
        <end position="26"/>
    </location>
</feature>
<protein>
    <submittedName>
        <fullName evidence="2">Type IV pilus biogenesis protein CpaD/CtpE</fullName>
    </submittedName>
</protein>
<organism evidence="2 3">
    <name type="scientific">Salinibacter ruber</name>
    <dbReference type="NCBI Taxonomy" id="146919"/>
    <lineage>
        <taxon>Bacteria</taxon>
        <taxon>Pseudomonadati</taxon>
        <taxon>Rhodothermota</taxon>
        <taxon>Rhodothermia</taxon>
        <taxon>Rhodothermales</taxon>
        <taxon>Salinibacteraceae</taxon>
        <taxon>Salinibacter</taxon>
    </lineage>
</organism>
<sequence>MSRSQTGETRQDTTAPLSKRDRRKVADVVREKAEETVNEYTTVGELRALTREVVRSEAVRIEIAAPYETKKRVAAQAMAEHLREEITQHL</sequence>
<proteinExistence type="predicted"/>
<dbReference type="EMBL" id="JANUAE010000004">
    <property type="protein sequence ID" value="MCS3709907.1"/>
    <property type="molecule type" value="Genomic_DNA"/>
</dbReference>
<dbReference type="Proteomes" id="UP001155057">
    <property type="component" value="Unassembled WGS sequence"/>
</dbReference>
<evidence type="ECO:0000256" key="1">
    <source>
        <dbReference type="SAM" id="MobiDB-lite"/>
    </source>
</evidence>
<evidence type="ECO:0000313" key="3">
    <source>
        <dbReference type="Proteomes" id="UP001155057"/>
    </source>
</evidence>
<dbReference type="AlphaFoldDB" id="A0A9X2Q1Q0"/>
<reference evidence="2" key="1">
    <citation type="submission" date="2022-08" db="EMBL/GenBank/DDBJ databases">
        <title>Genomic Encyclopedia of Type Strains, Phase V (KMG-V): Genome sequencing to study the core and pangenomes of soil and plant-associated prokaryotes.</title>
        <authorList>
            <person name="Whitman W."/>
        </authorList>
    </citation>
    <scope>NUCLEOTIDE SEQUENCE</scope>
    <source>
        <strain evidence="2">SP3049</strain>
    </source>
</reference>
<comment type="caution">
    <text evidence="2">The sequence shown here is derived from an EMBL/GenBank/DDBJ whole genome shotgun (WGS) entry which is preliminary data.</text>
</comment>
<feature type="compositionally biased region" description="Polar residues" evidence="1">
    <location>
        <begin position="1"/>
        <end position="16"/>
    </location>
</feature>
<gene>
    <name evidence="2" type="ORF">GGP61_001511</name>
</gene>
<accession>A0A9X2Q1Q0</accession>